<gene>
    <name evidence="1" type="ORF">HNR45_000510</name>
</gene>
<evidence type="ECO:0000313" key="2">
    <source>
        <dbReference type="Proteomes" id="UP000591941"/>
    </source>
</evidence>
<reference evidence="1 2" key="1">
    <citation type="submission" date="2020-08" db="EMBL/GenBank/DDBJ databases">
        <title>Genomic Encyclopedia of Type Strains, Phase IV (KMG-IV): sequencing the most valuable type-strain genomes for metagenomic binning, comparative biology and taxonomic classification.</title>
        <authorList>
            <person name="Goeker M."/>
        </authorList>
    </citation>
    <scope>NUCLEOTIDE SEQUENCE [LARGE SCALE GENOMIC DNA]</scope>
    <source>
        <strain evidence="1 2">DSM 21255</strain>
    </source>
</reference>
<protein>
    <submittedName>
        <fullName evidence="1">Uncharacterized protein</fullName>
    </submittedName>
</protein>
<proteinExistence type="predicted"/>
<name>A0A841R321_9FIRM</name>
<dbReference type="Proteomes" id="UP000591941">
    <property type="component" value="Unassembled WGS sequence"/>
</dbReference>
<organism evidence="1 2">
    <name type="scientific">Negativicoccus succinicivorans</name>
    <dbReference type="NCBI Taxonomy" id="620903"/>
    <lineage>
        <taxon>Bacteria</taxon>
        <taxon>Bacillati</taxon>
        <taxon>Bacillota</taxon>
        <taxon>Negativicutes</taxon>
        <taxon>Veillonellales</taxon>
        <taxon>Veillonellaceae</taxon>
        <taxon>Negativicoccus</taxon>
    </lineage>
</organism>
<dbReference type="EMBL" id="JACHHI010000002">
    <property type="protein sequence ID" value="MBB6477480.1"/>
    <property type="molecule type" value="Genomic_DNA"/>
</dbReference>
<accession>A0A841R321</accession>
<sequence>MKFMKLTTFKVKYYNVVERWVKAANTRVARSDVFLHLRWSELDNEPGQNRSTICRANANRRVGKPIRQADVHHRCANAVFLWL</sequence>
<evidence type="ECO:0000313" key="1">
    <source>
        <dbReference type="EMBL" id="MBB6477480.1"/>
    </source>
</evidence>
<keyword evidence="2" id="KW-1185">Reference proteome</keyword>
<dbReference type="AlphaFoldDB" id="A0A841R321"/>
<comment type="caution">
    <text evidence="1">The sequence shown here is derived from an EMBL/GenBank/DDBJ whole genome shotgun (WGS) entry which is preliminary data.</text>
</comment>